<protein>
    <recommendedName>
        <fullName evidence="1">Stage 0 sporulation protein A homolog</fullName>
    </recommendedName>
</protein>
<keyword evidence="2 8" id="KW-0597">Phosphoprotein</keyword>
<dbReference type="SUPFAM" id="SSF52172">
    <property type="entry name" value="CheY-like"/>
    <property type="match status" value="1"/>
</dbReference>
<comment type="function">
    <text evidence="7">May play the central regulatory role in sporulation. It may be an element of the effector pathway responsible for the activation of sporulation genes in response to nutritional stress. Spo0A may act in concert with spo0H (a sigma factor) to control the expression of some genes that are critical to the sporulation process.</text>
</comment>
<dbReference type="AlphaFoldDB" id="A0A8J7W0Z6"/>
<dbReference type="SMART" id="SM00862">
    <property type="entry name" value="Trans_reg_C"/>
    <property type="match status" value="1"/>
</dbReference>
<dbReference type="InterPro" id="IPR001867">
    <property type="entry name" value="OmpR/PhoB-type_DNA-bd"/>
</dbReference>
<dbReference type="PROSITE" id="PS50110">
    <property type="entry name" value="RESPONSE_REGULATORY"/>
    <property type="match status" value="1"/>
</dbReference>
<keyword evidence="3" id="KW-0902">Two-component regulatory system</keyword>
<proteinExistence type="predicted"/>
<keyword evidence="6" id="KW-0804">Transcription</keyword>
<feature type="domain" description="OmpR/PhoB-type" evidence="11">
    <location>
        <begin position="127"/>
        <end position="226"/>
    </location>
</feature>
<name>A0A8J7W0Z6_9FIRM</name>
<evidence type="ECO:0000256" key="3">
    <source>
        <dbReference type="ARBA" id="ARBA00023012"/>
    </source>
</evidence>
<evidence type="ECO:0000259" key="10">
    <source>
        <dbReference type="PROSITE" id="PS50110"/>
    </source>
</evidence>
<accession>A0A8J7W0Z6</accession>
<dbReference type="InterPro" id="IPR036388">
    <property type="entry name" value="WH-like_DNA-bd_sf"/>
</dbReference>
<evidence type="ECO:0000313" key="12">
    <source>
        <dbReference type="EMBL" id="MBR0597181.1"/>
    </source>
</evidence>
<dbReference type="PROSITE" id="PS51755">
    <property type="entry name" value="OMPR_PHOB"/>
    <property type="match status" value="1"/>
</dbReference>
<gene>
    <name evidence="12" type="ORF">KCX82_04795</name>
</gene>
<dbReference type="InterPro" id="IPR001789">
    <property type="entry name" value="Sig_transdc_resp-reg_receiver"/>
</dbReference>
<keyword evidence="4" id="KW-0805">Transcription regulation</keyword>
<evidence type="ECO:0000256" key="9">
    <source>
        <dbReference type="PROSITE-ProRule" id="PRU01091"/>
    </source>
</evidence>
<dbReference type="Pfam" id="PF00486">
    <property type="entry name" value="Trans_reg_C"/>
    <property type="match status" value="1"/>
</dbReference>
<evidence type="ECO:0000256" key="5">
    <source>
        <dbReference type="ARBA" id="ARBA00023125"/>
    </source>
</evidence>
<dbReference type="FunFam" id="3.40.50.2300:FF:000001">
    <property type="entry name" value="DNA-binding response regulator PhoB"/>
    <property type="match status" value="1"/>
</dbReference>
<reference evidence="12" key="2">
    <citation type="submission" date="2021-04" db="EMBL/GenBank/DDBJ databases">
        <authorList>
            <person name="Liu J."/>
        </authorList>
    </citation>
    <scope>NUCLEOTIDE SEQUENCE</scope>
    <source>
        <strain evidence="12">BAD-6</strain>
    </source>
</reference>
<dbReference type="EMBL" id="JAGSND010000002">
    <property type="protein sequence ID" value="MBR0597181.1"/>
    <property type="molecule type" value="Genomic_DNA"/>
</dbReference>
<dbReference type="InterPro" id="IPR039420">
    <property type="entry name" value="WalR-like"/>
</dbReference>
<dbReference type="PANTHER" id="PTHR48111:SF21">
    <property type="entry name" value="DNA-BINDING DUAL MASTER TRANSCRIPTIONAL REGULATOR RPAA"/>
    <property type="match status" value="1"/>
</dbReference>
<dbReference type="GO" id="GO:0006355">
    <property type="term" value="P:regulation of DNA-templated transcription"/>
    <property type="evidence" value="ECO:0007669"/>
    <property type="project" value="InterPro"/>
</dbReference>
<dbReference type="Pfam" id="PF00072">
    <property type="entry name" value="Response_reg"/>
    <property type="match status" value="1"/>
</dbReference>
<evidence type="ECO:0000256" key="8">
    <source>
        <dbReference type="PROSITE-ProRule" id="PRU00169"/>
    </source>
</evidence>
<evidence type="ECO:0000256" key="1">
    <source>
        <dbReference type="ARBA" id="ARBA00018672"/>
    </source>
</evidence>
<keyword evidence="5 9" id="KW-0238">DNA-binding</keyword>
<evidence type="ECO:0000259" key="11">
    <source>
        <dbReference type="PROSITE" id="PS51755"/>
    </source>
</evidence>
<evidence type="ECO:0000256" key="2">
    <source>
        <dbReference type="ARBA" id="ARBA00022553"/>
    </source>
</evidence>
<dbReference type="Proteomes" id="UP000675664">
    <property type="component" value="Unassembled WGS sequence"/>
</dbReference>
<dbReference type="GO" id="GO:0005829">
    <property type="term" value="C:cytosol"/>
    <property type="evidence" value="ECO:0007669"/>
    <property type="project" value="TreeGrafter"/>
</dbReference>
<comment type="caution">
    <text evidence="12">The sequence shown here is derived from an EMBL/GenBank/DDBJ whole genome shotgun (WGS) entry which is preliminary data.</text>
</comment>
<evidence type="ECO:0000256" key="7">
    <source>
        <dbReference type="ARBA" id="ARBA00024867"/>
    </source>
</evidence>
<dbReference type="PANTHER" id="PTHR48111">
    <property type="entry name" value="REGULATOR OF RPOS"/>
    <property type="match status" value="1"/>
</dbReference>
<evidence type="ECO:0000256" key="4">
    <source>
        <dbReference type="ARBA" id="ARBA00023015"/>
    </source>
</evidence>
<dbReference type="FunFam" id="1.10.10.10:FF:000018">
    <property type="entry name" value="DNA-binding response regulator ResD"/>
    <property type="match status" value="1"/>
</dbReference>
<evidence type="ECO:0000256" key="6">
    <source>
        <dbReference type="ARBA" id="ARBA00023163"/>
    </source>
</evidence>
<dbReference type="CDD" id="cd00383">
    <property type="entry name" value="trans_reg_C"/>
    <property type="match status" value="1"/>
</dbReference>
<dbReference type="GO" id="GO:0032993">
    <property type="term" value="C:protein-DNA complex"/>
    <property type="evidence" value="ECO:0007669"/>
    <property type="project" value="TreeGrafter"/>
</dbReference>
<dbReference type="RefSeq" id="WP_227017309.1">
    <property type="nucleotide sequence ID" value="NZ_JAGSND010000002.1"/>
</dbReference>
<organism evidence="12 13">
    <name type="scientific">Sinanaerobacter chloroacetimidivorans</name>
    <dbReference type="NCBI Taxonomy" id="2818044"/>
    <lineage>
        <taxon>Bacteria</taxon>
        <taxon>Bacillati</taxon>
        <taxon>Bacillota</taxon>
        <taxon>Clostridia</taxon>
        <taxon>Peptostreptococcales</taxon>
        <taxon>Anaerovoracaceae</taxon>
        <taxon>Sinanaerobacter</taxon>
    </lineage>
</organism>
<feature type="DNA-binding region" description="OmpR/PhoB-type" evidence="9">
    <location>
        <begin position="127"/>
        <end position="226"/>
    </location>
</feature>
<dbReference type="GO" id="GO:0000976">
    <property type="term" value="F:transcription cis-regulatory region binding"/>
    <property type="evidence" value="ECO:0007669"/>
    <property type="project" value="TreeGrafter"/>
</dbReference>
<dbReference type="SMART" id="SM00448">
    <property type="entry name" value="REC"/>
    <property type="match status" value="1"/>
</dbReference>
<sequence>MPTILIADDNKQITSILEEYAKKEGFLTRIALDGREALDLFQEVQPDIVLLDVMMPLMDGFEVCREIRKTSNVPVIMITARGEDFEKIMGLDIGADDYIVKPFSPGEVMARIRAILRRISREEDQKHQTYSYANLKINLDDYTVAINNSYISLTKKEIELLWILATNKNKVFSRDNLLNSLWGYDYFGDSRTVDSHIKRLRAKLEVIDHDEWDIKTIWGVGYKFEGKTDEK</sequence>
<evidence type="ECO:0000313" key="13">
    <source>
        <dbReference type="Proteomes" id="UP000675664"/>
    </source>
</evidence>
<feature type="domain" description="Response regulatory" evidence="10">
    <location>
        <begin position="3"/>
        <end position="116"/>
    </location>
</feature>
<feature type="modified residue" description="4-aspartylphosphate" evidence="8">
    <location>
        <position position="52"/>
    </location>
</feature>
<dbReference type="GO" id="GO:0000156">
    <property type="term" value="F:phosphorelay response regulator activity"/>
    <property type="evidence" value="ECO:0007669"/>
    <property type="project" value="TreeGrafter"/>
</dbReference>
<reference evidence="12" key="1">
    <citation type="submission" date="2021-04" db="EMBL/GenBank/DDBJ databases">
        <title>Sinoanaerobacter chloroacetimidivorans sp. nov., an obligate anaerobic bacterium isolated from anaerobic sludge.</title>
        <authorList>
            <person name="Bao Y."/>
        </authorList>
    </citation>
    <scope>NUCLEOTIDE SEQUENCE</scope>
    <source>
        <strain evidence="12">BAD-6</strain>
    </source>
</reference>
<dbReference type="Gene3D" id="6.10.250.690">
    <property type="match status" value="1"/>
</dbReference>
<dbReference type="InterPro" id="IPR011006">
    <property type="entry name" value="CheY-like_superfamily"/>
</dbReference>
<dbReference type="Gene3D" id="3.40.50.2300">
    <property type="match status" value="1"/>
</dbReference>
<keyword evidence="13" id="KW-1185">Reference proteome</keyword>
<dbReference type="Gene3D" id="1.10.10.10">
    <property type="entry name" value="Winged helix-like DNA-binding domain superfamily/Winged helix DNA-binding domain"/>
    <property type="match status" value="1"/>
</dbReference>